<dbReference type="InterPro" id="IPR058058">
    <property type="entry name" value="CBU_0592-like"/>
</dbReference>
<dbReference type="AlphaFoldDB" id="A0A328BC49"/>
<keyword evidence="1" id="KW-1133">Transmembrane helix</keyword>
<evidence type="ECO:0000313" key="3">
    <source>
        <dbReference type="EMBL" id="RAK63374.1"/>
    </source>
</evidence>
<dbReference type="Pfam" id="PF26604">
    <property type="entry name" value="CBU_0592"/>
    <property type="match status" value="1"/>
</dbReference>
<reference evidence="3 4" key="1">
    <citation type="submission" date="2018-05" db="EMBL/GenBank/DDBJ databases">
        <authorList>
            <person name="Lanie J.A."/>
            <person name="Ng W.-L."/>
            <person name="Kazmierczak K.M."/>
            <person name="Andrzejewski T.M."/>
            <person name="Davidsen T.M."/>
            <person name="Wayne K.J."/>
            <person name="Tettelin H."/>
            <person name="Glass J.I."/>
            <person name="Rusch D."/>
            <person name="Podicherti R."/>
            <person name="Tsui H.-C.T."/>
            <person name="Winkler M.E."/>
        </authorList>
    </citation>
    <scope>NUCLEOTIDE SEQUENCE [LARGE SCALE GENOMIC DNA]</scope>
    <source>
        <strain evidence="3 4">BUT-10</strain>
    </source>
</reference>
<proteinExistence type="predicted"/>
<evidence type="ECO:0000259" key="2">
    <source>
        <dbReference type="Pfam" id="PF26604"/>
    </source>
</evidence>
<protein>
    <submittedName>
        <fullName evidence="3">Cyclic nucleotide-binding protein</fullName>
    </submittedName>
</protein>
<sequence>MSPVDVAGLVGVALILVAYAGAALGKVDPERPLSLCCNLIGACLILWSLLAGDFNLSATVMEGAWALVALAGLLRWALRRKAEG</sequence>
<organism evidence="3 4">
    <name type="scientific">Phenylobacterium kunshanense</name>
    <dbReference type="NCBI Taxonomy" id="1445034"/>
    <lineage>
        <taxon>Bacteria</taxon>
        <taxon>Pseudomonadati</taxon>
        <taxon>Pseudomonadota</taxon>
        <taxon>Alphaproteobacteria</taxon>
        <taxon>Caulobacterales</taxon>
        <taxon>Caulobacteraceae</taxon>
        <taxon>Phenylobacterium</taxon>
    </lineage>
</organism>
<evidence type="ECO:0000313" key="4">
    <source>
        <dbReference type="Proteomes" id="UP000249524"/>
    </source>
</evidence>
<keyword evidence="1" id="KW-0472">Membrane</keyword>
<gene>
    <name evidence="3" type="ORF">DJ019_16760</name>
</gene>
<keyword evidence="1" id="KW-0812">Transmembrane</keyword>
<feature type="transmembrane region" description="Helical" evidence="1">
    <location>
        <begin position="32"/>
        <end position="50"/>
    </location>
</feature>
<evidence type="ECO:0000256" key="1">
    <source>
        <dbReference type="SAM" id="Phobius"/>
    </source>
</evidence>
<dbReference type="Proteomes" id="UP000249524">
    <property type="component" value="Unassembled WGS sequence"/>
</dbReference>
<comment type="caution">
    <text evidence="3">The sequence shown here is derived from an EMBL/GenBank/DDBJ whole genome shotgun (WGS) entry which is preliminary data.</text>
</comment>
<feature type="transmembrane region" description="Helical" evidence="1">
    <location>
        <begin position="56"/>
        <end position="78"/>
    </location>
</feature>
<feature type="domain" description="CBU-0592-like" evidence="2">
    <location>
        <begin position="4"/>
        <end position="80"/>
    </location>
</feature>
<accession>A0A328BC49</accession>
<dbReference type="RefSeq" id="WP_111277214.1">
    <property type="nucleotide sequence ID" value="NZ_QFYS01000008.1"/>
</dbReference>
<dbReference type="EMBL" id="QFYS01000008">
    <property type="protein sequence ID" value="RAK63374.1"/>
    <property type="molecule type" value="Genomic_DNA"/>
</dbReference>
<dbReference type="NCBIfam" id="NF047864">
    <property type="entry name" value="CBU_0592_membra"/>
    <property type="match status" value="1"/>
</dbReference>
<name>A0A328BC49_9CAUL</name>
<feature type="transmembrane region" description="Helical" evidence="1">
    <location>
        <begin position="6"/>
        <end position="25"/>
    </location>
</feature>
<keyword evidence="4" id="KW-1185">Reference proteome</keyword>